<evidence type="ECO:0000313" key="1">
    <source>
        <dbReference type="EMBL" id="GLO66225.1"/>
    </source>
</evidence>
<dbReference type="EMBL" id="BSKO01000001">
    <property type="protein sequence ID" value="GLO66225.1"/>
    <property type="molecule type" value="Genomic_DNA"/>
</dbReference>
<dbReference type="Proteomes" id="UP001275436">
    <property type="component" value="Unassembled WGS sequence"/>
</dbReference>
<accession>A0ABQ5TJQ2</accession>
<name>A0ABQ5TJQ2_9BACI</name>
<comment type="caution">
    <text evidence="1">The sequence shown here is derived from an EMBL/GenBank/DDBJ whole genome shotgun (WGS) entry which is preliminary data.</text>
</comment>
<proteinExistence type="predicted"/>
<organism evidence="1 2">
    <name type="scientific">Oceanobacillus kimchii</name>
    <dbReference type="NCBI Taxonomy" id="746691"/>
    <lineage>
        <taxon>Bacteria</taxon>
        <taxon>Bacillati</taxon>
        <taxon>Bacillota</taxon>
        <taxon>Bacilli</taxon>
        <taxon>Bacillales</taxon>
        <taxon>Bacillaceae</taxon>
        <taxon>Oceanobacillus</taxon>
    </lineage>
</organism>
<protein>
    <submittedName>
        <fullName evidence="1">Uncharacterized protein</fullName>
    </submittedName>
</protein>
<reference evidence="1 2" key="1">
    <citation type="submission" date="2023-02" db="EMBL/GenBank/DDBJ databases">
        <title>Oceanobacillus kimchii IFOP_LL358 isolated form Alexandrium catenella lab strain.</title>
        <authorList>
            <person name="Gajardo G."/>
            <person name="Ueki S."/>
            <person name="Maruyama F."/>
        </authorList>
    </citation>
    <scope>NUCLEOTIDE SEQUENCE [LARGE SCALE GENOMIC DNA]</scope>
    <source>
        <strain evidence="1 2">IFOP_LL358</strain>
    </source>
</reference>
<sequence>MQDSQQILKNVSKLYDKYEFINSDQKLVLMYLKEYEGLAFDFNHISTRDFLDVDISLMQSIIDTKYILNLLEEE</sequence>
<gene>
    <name evidence="1" type="ORF">MACH08_20090</name>
</gene>
<evidence type="ECO:0000313" key="2">
    <source>
        <dbReference type="Proteomes" id="UP001275436"/>
    </source>
</evidence>
<keyword evidence="2" id="KW-1185">Reference proteome</keyword>